<dbReference type="InterPro" id="IPR000210">
    <property type="entry name" value="BTB/POZ_dom"/>
</dbReference>
<dbReference type="PROSITE" id="PS50097">
    <property type="entry name" value="BTB"/>
    <property type="match status" value="1"/>
</dbReference>
<dbReference type="InterPro" id="IPR011333">
    <property type="entry name" value="SKP1/BTB/POZ_sf"/>
</dbReference>
<feature type="compositionally biased region" description="Polar residues" evidence="1">
    <location>
        <begin position="167"/>
        <end position="179"/>
    </location>
</feature>
<name>A0A8H4T1X5_9HYPO</name>
<feature type="region of interest" description="Disordered" evidence="1">
    <location>
        <begin position="195"/>
        <end position="225"/>
    </location>
</feature>
<gene>
    <name evidence="3" type="ORF">FGADI_8627</name>
</gene>
<dbReference type="AlphaFoldDB" id="A0A8H4T1X5"/>
<evidence type="ECO:0000313" key="4">
    <source>
        <dbReference type="Proteomes" id="UP000604273"/>
    </source>
</evidence>
<dbReference type="Proteomes" id="UP000604273">
    <property type="component" value="Unassembled WGS sequence"/>
</dbReference>
<evidence type="ECO:0000256" key="1">
    <source>
        <dbReference type="SAM" id="MobiDB-lite"/>
    </source>
</evidence>
<feature type="region of interest" description="Disordered" evidence="1">
    <location>
        <begin position="1"/>
        <end position="46"/>
    </location>
</feature>
<dbReference type="Gene3D" id="3.30.710.10">
    <property type="entry name" value="Potassium Channel Kv1.1, Chain A"/>
    <property type="match status" value="1"/>
</dbReference>
<dbReference type="EMBL" id="JABFAI010000228">
    <property type="protein sequence ID" value="KAF4949830.1"/>
    <property type="molecule type" value="Genomic_DNA"/>
</dbReference>
<dbReference type="PANTHER" id="PTHR47843">
    <property type="entry name" value="BTB DOMAIN-CONTAINING PROTEIN-RELATED"/>
    <property type="match status" value="1"/>
</dbReference>
<keyword evidence="4" id="KW-1185">Reference proteome</keyword>
<reference evidence="3" key="2">
    <citation type="submission" date="2020-05" db="EMBL/GenBank/DDBJ databases">
        <authorList>
            <person name="Kim H.-S."/>
            <person name="Proctor R.H."/>
            <person name="Brown D.W."/>
        </authorList>
    </citation>
    <scope>NUCLEOTIDE SEQUENCE</scope>
    <source>
        <strain evidence="3">NRRL 45417</strain>
    </source>
</reference>
<evidence type="ECO:0000313" key="3">
    <source>
        <dbReference type="EMBL" id="KAF4949830.1"/>
    </source>
</evidence>
<dbReference type="CDD" id="cd18186">
    <property type="entry name" value="BTB_POZ_ZBTB_KLHL-like"/>
    <property type="match status" value="1"/>
</dbReference>
<reference evidence="3" key="1">
    <citation type="journal article" date="2020" name="BMC Genomics">
        <title>Correction to: Identification and distribution of gene clusters required for synthesis of sphingolipid metabolism inhibitors in diverse species of the filamentous fungus Fusarium.</title>
        <authorList>
            <person name="Kim H.S."/>
            <person name="Lohmar J.M."/>
            <person name="Busman M."/>
            <person name="Brown D.W."/>
            <person name="Naumann T.A."/>
            <person name="Divon H.H."/>
            <person name="Lysoe E."/>
            <person name="Uhlig S."/>
            <person name="Proctor R.H."/>
        </authorList>
    </citation>
    <scope>NUCLEOTIDE SEQUENCE</scope>
    <source>
        <strain evidence="3">NRRL 45417</strain>
    </source>
</reference>
<feature type="compositionally biased region" description="Basic and acidic residues" evidence="1">
    <location>
        <begin position="205"/>
        <end position="225"/>
    </location>
</feature>
<protein>
    <recommendedName>
        <fullName evidence="2">BTB domain-containing protein</fullName>
    </recommendedName>
</protein>
<accession>A0A8H4T1X5</accession>
<dbReference type="OrthoDB" id="1022638at2759"/>
<proteinExistence type="predicted"/>
<dbReference type="SUPFAM" id="SSF54695">
    <property type="entry name" value="POZ domain"/>
    <property type="match status" value="1"/>
</dbReference>
<feature type="domain" description="BTB" evidence="2">
    <location>
        <begin position="74"/>
        <end position="135"/>
    </location>
</feature>
<sequence length="359" mass="39897">MATAPPTTRDNGRARTAQDPVARATISADPPKRSDTPSSLGCEYRGDNHNSIDESIAISIHAALSTLLHSEKFSDMTIICGGRQFKAHRAVVCTQSPFFDKAMSGDYVESTSRSIELPEDDPDALERFLEFLYTGTYSDGVNSTWGKPSKEALLDPETVLQNLQQPACGNQEASMSSSVEGAENLPPFFTEDEYDEEADEEYNEYDDRPRTPSDNGDVRGDEKSKPAKVAEAVAFGRCTREEGLKQLAGLRNDMTLPLRLYVLADKYDVPALRLLARDRFYRAAELVWEEAECFPDVVDELYQTTPPTDIAMREIVCRLVGAVIHVPSARDKMRGVMMKHGDFAVGVLEYSIHLHTLFV</sequence>
<dbReference type="PANTHER" id="PTHR47843:SF5">
    <property type="entry name" value="BTB_POZ DOMAIN PROTEIN"/>
    <property type="match status" value="1"/>
</dbReference>
<dbReference type="Pfam" id="PF00651">
    <property type="entry name" value="BTB"/>
    <property type="match status" value="1"/>
</dbReference>
<evidence type="ECO:0000259" key="2">
    <source>
        <dbReference type="PROSITE" id="PS50097"/>
    </source>
</evidence>
<organism evidence="3 4">
    <name type="scientific">Fusarium gaditjirri</name>
    <dbReference type="NCBI Taxonomy" id="282569"/>
    <lineage>
        <taxon>Eukaryota</taxon>
        <taxon>Fungi</taxon>
        <taxon>Dikarya</taxon>
        <taxon>Ascomycota</taxon>
        <taxon>Pezizomycotina</taxon>
        <taxon>Sordariomycetes</taxon>
        <taxon>Hypocreomycetidae</taxon>
        <taxon>Hypocreales</taxon>
        <taxon>Nectriaceae</taxon>
        <taxon>Fusarium</taxon>
        <taxon>Fusarium nisikadoi species complex</taxon>
    </lineage>
</organism>
<dbReference type="SMART" id="SM00225">
    <property type="entry name" value="BTB"/>
    <property type="match status" value="1"/>
</dbReference>
<feature type="compositionally biased region" description="Acidic residues" evidence="1">
    <location>
        <begin position="195"/>
        <end position="204"/>
    </location>
</feature>
<comment type="caution">
    <text evidence="3">The sequence shown here is derived from an EMBL/GenBank/DDBJ whole genome shotgun (WGS) entry which is preliminary data.</text>
</comment>
<feature type="region of interest" description="Disordered" evidence="1">
    <location>
        <begin position="167"/>
        <end position="186"/>
    </location>
</feature>